<comment type="similarity">
    <text evidence="1">Belongs to the sulfatase family.</text>
</comment>
<protein>
    <submittedName>
        <fullName evidence="6">Arylsulfatase</fullName>
    </submittedName>
</protein>
<organism evidence="6 7">
    <name type="scientific">Ideonella livida</name>
    <dbReference type="NCBI Taxonomy" id="2707176"/>
    <lineage>
        <taxon>Bacteria</taxon>
        <taxon>Pseudomonadati</taxon>
        <taxon>Pseudomonadota</taxon>
        <taxon>Betaproteobacteria</taxon>
        <taxon>Burkholderiales</taxon>
        <taxon>Sphaerotilaceae</taxon>
        <taxon>Ideonella</taxon>
    </lineage>
</organism>
<keyword evidence="7" id="KW-1185">Reference proteome</keyword>
<dbReference type="InterPro" id="IPR017850">
    <property type="entry name" value="Alkaline_phosphatase_core_sf"/>
</dbReference>
<keyword evidence="3" id="KW-0378">Hydrolase</keyword>
<dbReference type="InterPro" id="IPR024607">
    <property type="entry name" value="Sulfatase_CS"/>
</dbReference>
<gene>
    <name evidence="6" type="ORF">G3A44_11430</name>
</gene>
<name>A0A7C9PH27_9BURK</name>
<accession>A0A7C9PH27</accession>
<proteinExistence type="inferred from homology"/>
<keyword evidence="4" id="KW-0106">Calcium</keyword>
<evidence type="ECO:0000313" key="6">
    <source>
        <dbReference type="EMBL" id="NDY91797.1"/>
    </source>
</evidence>
<reference evidence="6 7" key="1">
    <citation type="submission" date="2020-02" db="EMBL/GenBank/DDBJ databases">
        <title>Ideonella bacterium strain TBM-1.</title>
        <authorList>
            <person name="Chen W.-M."/>
        </authorList>
    </citation>
    <scope>NUCLEOTIDE SEQUENCE [LARGE SCALE GENOMIC DNA]</scope>
    <source>
        <strain evidence="6 7">TBM-1</strain>
    </source>
</reference>
<dbReference type="Pfam" id="PF00884">
    <property type="entry name" value="Sulfatase"/>
    <property type="match status" value="1"/>
</dbReference>
<dbReference type="InterPro" id="IPR000917">
    <property type="entry name" value="Sulfatase_N"/>
</dbReference>
<evidence type="ECO:0000313" key="7">
    <source>
        <dbReference type="Proteomes" id="UP000484255"/>
    </source>
</evidence>
<evidence type="ECO:0000256" key="3">
    <source>
        <dbReference type="ARBA" id="ARBA00022801"/>
    </source>
</evidence>
<dbReference type="GO" id="GO:0046872">
    <property type="term" value="F:metal ion binding"/>
    <property type="evidence" value="ECO:0007669"/>
    <property type="project" value="UniProtKB-KW"/>
</dbReference>
<dbReference type="Gene3D" id="3.40.720.10">
    <property type="entry name" value="Alkaline Phosphatase, subunit A"/>
    <property type="match status" value="1"/>
</dbReference>
<evidence type="ECO:0000256" key="4">
    <source>
        <dbReference type="ARBA" id="ARBA00022837"/>
    </source>
</evidence>
<evidence type="ECO:0000259" key="5">
    <source>
        <dbReference type="Pfam" id="PF00884"/>
    </source>
</evidence>
<dbReference type="Proteomes" id="UP000484255">
    <property type="component" value="Unassembled WGS sequence"/>
</dbReference>
<dbReference type="AlphaFoldDB" id="A0A7C9PH27"/>
<dbReference type="EMBL" id="JAAGOH010000012">
    <property type="protein sequence ID" value="NDY91797.1"/>
    <property type="molecule type" value="Genomic_DNA"/>
</dbReference>
<dbReference type="PANTHER" id="PTHR42693:SF33">
    <property type="entry name" value="ARYLSULFATASE"/>
    <property type="match status" value="1"/>
</dbReference>
<dbReference type="GO" id="GO:0004065">
    <property type="term" value="F:arylsulfatase activity"/>
    <property type="evidence" value="ECO:0007669"/>
    <property type="project" value="TreeGrafter"/>
</dbReference>
<sequence length="560" mass="60852">MATPAAMATAVASRPNLLLIVADDLGYSDLGAFGSEIPTPNLDALASQGRLLTQHYAAPTCSPTRAMLMSGTDHHQAGLGTMAELLPAMPGLRGRPGYEGYLNDRVQWLPELLRQAGYRTVMAGKWHLGRTPETGPVARGFEHAFTLLEGGGSHFSPVPGQPIEADRVTFTEDGRPAQLPPGFYSSDGFTDKLLAYLQEGTPPAGASRPFFAYLAFTAPHWPLHAPDADIARFAGWYDEGFEVIRERRLARQRALGLLTESEVPHPGLTGSKDYPRWAQLTPAQQREQARKMEVYAAMVHNLDRNVGRVVDYLKRTGQYDNTLIVFQSDNGAEASPSFFPDNAHTDNRLENLGRPRSNMGYGVRWAEVSSTPLRLFKGYAAEGGLRVPTIVRLPGQTTGLRPWNAPTHVTDVAPTLLAAAGVAPAASRGGQALLPMSGHDLRADLALPAPGPAQAERMLAGELFGGRYVREGRWKLTSTGKPFADNRWELYDLQADPNETQDLATRHPEVVARLADQWEDYARRTGATDQQPPRMPDVRFGASGWGVMRPASAAGGAHGQ</sequence>
<dbReference type="InterPro" id="IPR050738">
    <property type="entry name" value="Sulfatase"/>
</dbReference>
<dbReference type="PROSITE" id="PS00149">
    <property type="entry name" value="SULFATASE_2"/>
    <property type="match status" value="1"/>
</dbReference>
<evidence type="ECO:0000256" key="1">
    <source>
        <dbReference type="ARBA" id="ARBA00008779"/>
    </source>
</evidence>
<keyword evidence="2" id="KW-0479">Metal-binding</keyword>
<dbReference type="RefSeq" id="WP_163457651.1">
    <property type="nucleotide sequence ID" value="NZ_JAAGOH010000012.1"/>
</dbReference>
<dbReference type="PANTHER" id="PTHR42693">
    <property type="entry name" value="ARYLSULFATASE FAMILY MEMBER"/>
    <property type="match status" value="1"/>
</dbReference>
<dbReference type="SUPFAM" id="SSF53649">
    <property type="entry name" value="Alkaline phosphatase-like"/>
    <property type="match status" value="1"/>
</dbReference>
<dbReference type="CDD" id="cd16025">
    <property type="entry name" value="PAS_like"/>
    <property type="match status" value="1"/>
</dbReference>
<dbReference type="Gene3D" id="3.30.1120.10">
    <property type="match status" value="1"/>
</dbReference>
<evidence type="ECO:0000256" key="2">
    <source>
        <dbReference type="ARBA" id="ARBA00022723"/>
    </source>
</evidence>
<comment type="caution">
    <text evidence="6">The sequence shown here is derived from an EMBL/GenBank/DDBJ whole genome shotgun (WGS) entry which is preliminary data.</text>
</comment>
<feature type="domain" description="Sulfatase N-terminal" evidence="5">
    <location>
        <begin position="15"/>
        <end position="422"/>
    </location>
</feature>